<dbReference type="Proteomes" id="UP000196218">
    <property type="component" value="Unassembled WGS sequence"/>
</dbReference>
<evidence type="ECO:0000313" key="3">
    <source>
        <dbReference type="Proteomes" id="UP000196218"/>
    </source>
</evidence>
<dbReference type="EMBL" id="FKJW01000004">
    <property type="protein sequence ID" value="SAJ96073.1"/>
    <property type="molecule type" value="Genomic_DNA"/>
</dbReference>
<feature type="transmembrane region" description="Helical" evidence="1">
    <location>
        <begin position="43"/>
        <end position="63"/>
    </location>
</feature>
<gene>
    <name evidence="2" type="ORF">UA18_03339</name>
</gene>
<protein>
    <recommendedName>
        <fullName evidence="4">DUF805 domain-containing protein</fullName>
    </recommendedName>
</protein>
<evidence type="ECO:0000256" key="1">
    <source>
        <dbReference type="SAM" id="Phobius"/>
    </source>
</evidence>
<reference evidence="2 3" key="1">
    <citation type="submission" date="2016-04" db="EMBL/GenBank/DDBJ databases">
        <authorList>
            <person name="Peeters C."/>
        </authorList>
    </citation>
    <scope>NUCLEOTIDE SEQUENCE [LARGE SCALE GENOMIC DNA]</scope>
    <source>
        <strain evidence="2">LMG 29311</strain>
    </source>
</reference>
<feature type="transmembrane region" description="Helical" evidence="1">
    <location>
        <begin position="12"/>
        <end position="31"/>
    </location>
</feature>
<organism evidence="2 3">
    <name type="scientific">Burkholderia multivorans</name>
    <dbReference type="NCBI Taxonomy" id="87883"/>
    <lineage>
        <taxon>Bacteria</taxon>
        <taxon>Pseudomonadati</taxon>
        <taxon>Pseudomonadota</taxon>
        <taxon>Betaproteobacteria</taxon>
        <taxon>Burkholderiales</taxon>
        <taxon>Burkholderiaceae</taxon>
        <taxon>Burkholderia</taxon>
        <taxon>Burkholderia cepacia complex</taxon>
    </lineage>
</organism>
<evidence type="ECO:0008006" key="4">
    <source>
        <dbReference type="Google" id="ProtNLM"/>
    </source>
</evidence>
<keyword evidence="1" id="KW-0812">Transmembrane</keyword>
<comment type="caution">
    <text evidence="2">The sequence shown here is derived from an EMBL/GenBank/DDBJ whole genome shotgun (WGS) entry which is preliminary data.</text>
</comment>
<evidence type="ECO:0000313" key="2">
    <source>
        <dbReference type="EMBL" id="SAJ96073.1"/>
    </source>
</evidence>
<proteinExistence type="predicted"/>
<keyword evidence="1" id="KW-1133">Transmembrane helix</keyword>
<keyword evidence="1" id="KW-0472">Membrane</keyword>
<sequence length="71" mass="8167">MNQVMTSFASWGPLALMVLPIFYGLFLYPYVRILRRTGHSGWWVLALLIPGVNLAAIWIFAFAEWPALNRK</sequence>
<accession>A0ABD7L692</accession>
<dbReference type="AlphaFoldDB" id="A0ABD7L692"/>
<name>A0ABD7L692_9BURK</name>